<name>A0A068WN29_ECHGR</name>
<organism evidence="2">
    <name type="scientific">Echinococcus granulosus</name>
    <name type="common">Hydatid tapeworm</name>
    <dbReference type="NCBI Taxonomy" id="6210"/>
    <lineage>
        <taxon>Eukaryota</taxon>
        <taxon>Metazoa</taxon>
        <taxon>Spiralia</taxon>
        <taxon>Lophotrochozoa</taxon>
        <taxon>Platyhelminthes</taxon>
        <taxon>Cestoda</taxon>
        <taxon>Eucestoda</taxon>
        <taxon>Cyclophyllidea</taxon>
        <taxon>Taeniidae</taxon>
        <taxon>Echinococcus</taxon>
        <taxon>Echinococcus granulosus group</taxon>
    </lineage>
</organism>
<evidence type="ECO:0000313" key="2">
    <source>
        <dbReference type="EMBL" id="CDS19858.1"/>
    </source>
</evidence>
<evidence type="ECO:0000256" key="1">
    <source>
        <dbReference type="SAM" id="MobiDB-lite"/>
    </source>
</evidence>
<evidence type="ECO:0000313" key="3">
    <source>
        <dbReference type="Proteomes" id="UP000492820"/>
    </source>
</evidence>
<accession>A0A068WN29</accession>
<feature type="region of interest" description="Disordered" evidence="1">
    <location>
        <begin position="1"/>
        <end position="35"/>
    </location>
</feature>
<dbReference type="Proteomes" id="UP000492820">
    <property type="component" value="Unassembled WGS sequence"/>
</dbReference>
<dbReference type="AlphaFoldDB" id="A0A068WN29"/>
<reference evidence="2 3" key="1">
    <citation type="journal article" date="2013" name="Nature">
        <title>The genomes of four tapeworm species reveal adaptations to parasitism.</title>
        <authorList>
            <person name="Tsai I.J."/>
            <person name="Zarowiecki M."/>
            <person name="Holroyd N."/>
            <person name="Garciarrubio A."/>
            <person name="Sanchez-Flores A."/>
            <person name="Brooks K.L."/>
            <person name="Tracey A."/>
            <person name="Bobes R.J."/>
            <person name="Fragoso G."/>
            <person name="Sciutto E."/>
            <person name="Aslett M."/>
            <person name="Beasley H."/>
            <person name="Bennett H.M."/>
            <person name="Cai J."/>
            <person name="Camicia F."/>
            <person name="Clark R."/>
            <person name="Cucher M."/>
            <person name="De Silva N."/>
            <person name="Day T.A."/>
            <person name="Deplazes P."/>
            <person name="Estrada K."/>
            <person name="Fernandez C."/>
            <person name="Holland P.W."/>
            <person name="Hou J."/>
            <person name="Hu S."/>
            <person name="Huckvale T."/>
            <person name="Hung S.S."/>
            <person name="Kamenetzky L."/>
            <person name="Keane J.A."/>
            <person name="Kiss F."/>
            <person name="Koziol U."/>
            <person name="Lambert O."/>
            <person name="Liu K."/>
            <person name="Luo X."/>
            <person name="Luo Y."/>
            <person name="Macchiaroli N."/>
            <person name="Nichol S."/>
            <person name="Paps J."/>
            <person name="Parkinson J."/>
            <person name="Pouchkina-Stantcheva N."/>
            <person name="Riddiford N."/>
            <person name="Rosenzvit M."/>
            <person name="Salinas G."/>
            <person name="Wasmuth J.D."/>
            <person name="Zamanian M."/>
            <person name="Zheng Y."/>
            <person name="Cai X."/>
            <person name="Soberon X."/>
            <person name="Olson P.D."/>
            <person name="Laclette J.P."/>
            <person name="Brehm K."/>
            <person name="Berriman M."/>
            <person name="Garciarrubio A."/>
            <person name="Bobes R.J."/>
            <person name="Fragoso G."/>
            <person name="Sanchez-Flores A."/>
            <person name="Estrada K."/>
            <person name="Cevallos M.A."/>
            <person name="Morett E."/>
            <person name="Gonzalez V."/>
            <person name="Portillo T."/>
            <person name="Ochoa-Leyva A."/>
            <person name="Jose M.V."/>
            <person name="Sciutto E."/>
            <person name="Landa A."/>
            <person name="Jimenez L."/>
            <person name="Valdes V."/>
            <person name="Carrero J.C."/>
            <person name="Larralde C."/>
            <person name="Morales-Montor J."/>
            <person name="Limon-Lason J."/>
            <person name="Soberon X."/>
            <person name="Laclette J.P."/>
        </authorList>
    </citation>
    <scope>NUCLEOTIDE SEQUENCE [LARGE SCALE GENOMIC DNA]</scope>
</reference>
<evidence type="ECO:0000313" key="4">
    <source>
        <dbReference type="WBParaSite" id="EgrG_000202900"/>
    </source>
</evidence>
<protein>
    <submittedName>
        <fullName evidence="2 4">Uncharacterized protein</fullName>
    </submittedName>
</protein>
<dbReference type="EMBL" id="LK028580">
    <property type="protein sequence ID" value="CDS19858.1"/>
    <property type="molecule type" value="Genomic_DNA"/>
</dbReference>
<dbReference type="WBParaSite" id="EgrG_000202900">
    <property type="protein sequence ID" value="EgrG_000202900"/>
    <property type="gene ID" value="EgrG_000202900"/>
</dbReference>
<proteinExistence type="predicted"/>
<sequence length="91" mass="10043">MTRRLCHSAEPSVTAKPKRRFEQPRYTLPSSASNTSLPECSLLLRLKGIRGRSFVLTPPLQVLELAKGEGRQEHTESAIAGKKGEQQKASV</sequence>
<reference evidence="4" key="3">
    <citation type="submission" date="2020-10" db="UniProtKB">
        <authorList>
            <consortium name="WormBaseParasite"/>
        </authorList>
    </citation>
    <scope>IDENTIFICATION</scope>
</reference>
<gene>
    <name evidence="2" type="ORF">EgrG_000202900</name>
</gene>
<reference evidence="2" key="2">
    <citation type="submission" date="2014-06" db="EMBL/GenBank/DDBJ databases">
        <authorList>
            <person name="Aslett M."/>
        </authorList>
    </citation>
    <scope>NUCLEOTIDE SEQUENCE</scope>
</reference>
<feature type="region of interest" description="Disordered" evidence="1">
    <location>
        <begin position="68"/>
        <end position="91"/>
    </location>
</feature>